<feature type="compositionally biased region" description="Basic and acidic residues" evidence="1">
    <location>
        <begin position="197"/>
        <end position="208"/>
    </location>
</feature>
<dbReference type="Proteomes" id="UP000245119">
    <property type="component" value="Linkage Group LG3"/>
</dbReference>
<keyword evidence="2" id="KW-0472">Membrane</keyword>
<comment type="caution">
    <text evidence="4">The sequence shown here is derived from an EMBL/GenBank/DDBJ whole genome shotgun (WGS) entry which is preliminary data.</text>
</comment>
<name>A0A2T7PN00_POMCA</name>
<gene>
    <name evidence="4" type="ORF">C0Q70_06059</name>
</gene>
<keyword evidence="5" id="KW-1185">Reference proteome</keyword>
<dbReference type="EMBL" id="PZQS01000003">
    <property type="protein sequence ID" value="PVD34782.1"/>
    <property type="molecule type" value="Genomic_DNA"/>
</dbReference>
<evidence type="ECO:0000313" key="4">
    <source>
        <dbReference type="EMBL" id="PVD34782.1"/>
    </source>
</evidence>
<accession>A0A2T7PN00</accession>
<dbReference type="InterPro" id="IPR007110">
    <property type="entry name" value="Ig-like_dom"/>
</dbReference>
<feature type="transmembrane region" description="Helical" evidence="2">
    <location>
        <begin position="164"/>
        <end position="187"/>
    </location>
</feature>
<evidence type="ECO:0000256" key="1">
    <source>
        <dbReference type="SAM" id="MobiDB-lite"/>
    </source>
</evidence>
<evidence type="ECO:0000259" key="3">
    <source>
        <dbReference type="PROSITE" id="PS50835"/>
    </source>
</evidence>
<evidence type="ECO:0000313" key="5">
    <source>
        <dbReference type="Proteomes" id="UP000245119"/>
    </source>
</evidence>
<feature type="domain" description="Ig-like" evidence="3">
    <location>
        <begin position="66"/>
        <end position="142"/>
    </location>
</feature>
<dbReference type="OrthoDB" id="6284188at2759"/>
<protein>
    <recommendedName>
        <fullName evidence="3">Ig-like domain-containing protein</fullName>
    </recommendedName>
</protein>
<proteinExistence type="predicted"/>
<dbReference type="AlphaFoldDB" id="A0A2T7PN00"/>
<sequence>MRSGKLCAESGERIVGRQNIWRIHTRAMLRTAELALAGLTVIVMLSHSADAERQDIKVRYYAPCVLKCSDNVTQPRDVRMFWILPDAVAIDHTTDESRLPTRLRFVNPNSSNELNITRVDDDQFGYYTCVMINASTGEVMVTQWGVNIDGADFSALEAEYRHSAIIGAIAAAVMLAVVGGGCVIWHFRFSSHNEAQRQRKDGFEDRPPCRRQVPQKPGIRRRHRGGDEGRTVWQRNHLVDNSDS</sequence>
<dbReference type="SUPFAM" id="SSF48726">
    <property type="entry name" value="Immunoglobulin"/>
    <property type="match status" value="1"/>
</dbReference>
<evidence type="ECO:0000256" key="2">
    <source>
        <dbReference type="SAM" id="Phobius"/>
    </source>
</evidence>
<dbReference type="PROSITE" id="PS50835">
    <property type="entry name" value="IG_LIKE"/>
    <property type="match status" value="1"/>
</dbReference>
<reference evidence="4 5" key="1">
    <citation type="submission" date="2018-04" db="EMBL/GenBank/DDBJ databases">
        <title>The genome of golden apple snail Pomacea canaliculata provides insight into stress tolerance and invasive adaptation.</title>
        <authorList>
            <person name="Liu C."/>
            <person name="Liu B."/>
            <person name="Ren Y."/>
            <person name="Zhang Y."/>
            <person name="Wang H."/>
            <person name="Li S."/>
            <person name="Jiang F."/>
            <person name="Yin L."/>
            <person name="Zhang G."/>
            <person name="Qian W."/>
            <person name="Fan W."/>
        </authorList>
    </citation>
    <scope>NUCLEOTIDE SEQUENCE [LARGE SCALE GENOMIC DNA]</scope>
    <source>
        <strain evidence="4">SZHN2017</strain>
        <tissue evidence="4">Muscle</tissue>
    </source>
</reference>
<dbReference type="InterPro" id="IPR013783">
    <property type="entry name" value="Ig-like_fold"/>
</dbReference>
<feature type="region of interest" description="Disordered" evidence="1">
    <location>
        <begin position="197"/>
        <end position="232"/>
    </location>
</feature>
<dbReference type="InterPro" id="IPR036179">
    <property type="entry name" value="Ig-like_dom_sf"/>
</dbReference>
<organism evidence="4 5">
    <name type="scientific">Pomacea canaliculata</name>
    <name type="common">Golden apple snail</name>
    <dbReference type="NCBI Taxonomy" id="400727"/>
    <lineage>
        <taxon>Eukaryota</taxon>
        <taxon>Metazoa</taxon>
        <taxon>Spiralia</taxon>
        <taxon>Lophotrochozoa</taxon>
        <taxon>Mollusca</taxon>
        <taxon>Gastropoda</taxon>
        <taxon>Caenogastropoda</taxon>
        <taxon>Architaenioglossa</taxon>
        <taxon>Ampullarioidea</taxon>
        <taxon>Ampullariidae</taxon>
        <taxon>Pomacea</taxon>
    </lineage>
</organism>
<keyword evidence="2" id="KW-1133">Transmembrane helix</keyword>
<keyword evidence="2" id="KW-0812">Transmembrane</keyword>
<dbReference type="Gene3D" id="2.60.40.10">
    <property type="entry name" value="Immunoglobulins"/>
    <property type="match status" value="1"/>
</dbReference>